<organism evidence="2 3">
    <name type="scientific">Marinifilum flexuosum</name>
    <dbReference type="NCBI Taxonomy" id="1117708"/>
    <lineage>
        <taxon>Bacteria</taxon>
        <taxon>Pseudomonadati</taxon>
        <taxon>Bacteroidota</taxon>
        <taxon>Bacteroidia</taxon>
        <taxon>Marinilabiliales</taxon>
        <taxon>Marinifilaceae</taxon>
    </lineage>
</organism>
<comment type="caution">
    <text evidence="2">The sequence shown here is derived from an EMBL/GenBank/DDBJ whole genome shotgun (WGS) entry which is preliminary data.</text>
</comment>
<keyword evidence="1" id="KW-0472">Membrane</keyword>
<evidence type="ECO:0000256" key="1">
    <source>
        <dbReference type="SAM" id="Phobius"/>
    </source>
</evidence>
<evidence type="ECO:0000313" key="2">
    <source>
        <dbReference type="EMBL" id="RKD99907.1"/>
    </source>
</evidence>
<protein>
    <submittedName>
        <fullName evidence="2">Uncharacterized protein</fullName>
    </submittedName>
</protein>
<name>A0A419WWS9_9BACT</name>
<dbReference type="EMBL" id="RAPQ01000010">
    <property type="protein sequence ID" value="RKD99907.1"/>
    <property type="molecule type" value="Genomic_DNA"/>
</dbReference>
<reference evidence="2 3" key="1">
    <citation type="submission" date="2018-09" db="EMBL/GenBank/DDBJ databases">
        <title>Genomic Encyclopedia of Archaeal and Bacterial Type Strains, Phase II (KMG-II): from individual species to whole genera.</title>
        <authorList>
            <person name="Goeker M."/>
        </authorList>
    </citation>
    <scope>NUCLEOTIDE SEQUENCE [LARGE SCALE GENOMIC DNA]</scope>
    <source>
        <strain evidence="2 3">DSM 21950</strain>
    </source>
</reference>
<evidence type="ECO:0000313" key="3">
    <source>
        <dbReference type="Proteomes" id="UP000284531"/>
    </source>
</evidence>
<feature type="transmembrane region" description="Helical" evidence="1">
    <location>
        <begin position="21"/>
        <end position="50"/>
    </location>
</feature>
<keyword evidence="1" id="KW-0812">Transmembrane</keyword>
<dbReference type="AlphaFoldDB" id="A0A419WWS9"/>
<sequence length="53" mass="6502">MKLKKIASEIDSIEDLFLRIILGYFVNSIFFWLFRTYTLYIIFVINIYYINIL</sequence>
<accession>A0A419WWS9</accession>
<gene>
    <name evidence="2" type="ORF">BXY64_2892</name>
</gene>
<keyword evidence="3" id="KW-1185">Reference proteome</keyword>
<dbReference type="Proteomes" id="UP000284531">
    <property type="component" value="Unassembled WGS sequence"/>
</dbReference>
<proteinExistence type="predicted"/>
<keyword evidence="1" id="KW-1133">Transmembrane helix</keyword>